<feature type="domain" description="PAS" evidence="8">
    <location>
        <begin position="632"/>
        <end position="702"/>
    </location>
</feature>
<evidence type="ECO:0000313" key="10">
    <source>
        <dbReference type="EMBL" id="MFB9055575.1"/>
    </source>
</evidence>
<dbReference type="SMART" id="SM00086">
    <property type="entry name" value="PAC"/>
    <property type="match status" value="2"/>
</dbReference>
<feature type="domain" description="PAS" evidence="8">
    <location>
        <begin position="265"/>
        <end position="318"/>
    </location>
</feature>
<evidence type="ECO:0000256" key="3">
    <source>
        <dbReference type="ARBA" id="ARBA00022553"/>
    </source>
</evidence>
<gene>
    <name evidence="10" type="ORF">ACFFU9_02360</name>
</gene>
<dbReference type="Gene3D" id="3.30.450.20">
    <property type="entry name" value="PAS domain"/>
    <property type="match status" value="4"/>
</dbReference>
<feature type="domain" description="PAC" evidence="9">
    <location>
        <begin position="579"/>
        <end position="631"/>
    </location>
</feature>
<dbReference type="CDD" id="cd00130">
    <property type="entry name" value="PAS"/>
    <property type="match status" value="4"/>
</dbReference>
<evidence type="ECO:0000256" key="7">
    <source>
        <dbReference type="SAM" id="Phobius"/>
    </source>
</evidence>
<keyword evidence="11" id="KW-1185">Reference proteome</keyword>
<keyword evidence="5" id="KW-0418">Kinase</keyword>
<sequence length="809" mass="93044">MYATIILEFILISISILLLFRFRSELGLAPLYILLGSIQYLQANLGAEVSFVFFDSYAIYPGSVILFSAVLFAVLLIYIKEGVASARTLIMGIIISNFIMVGLFEITHAQLLINEKSQGLDLNPVSIFKTNQRFFILGTFILVLDFFLLTVLYQFLISKIRKTYFFFTLFLSLFLVLMFDSLLFNALLFYDATGLKSALISHLVGKTVAAIIFSLILYIYLKFVIKETRYATFITSQKRDIFSILYYQKKIKNLETEKKEIEEKLVSQIETTLNKISDGFVSLDTQWCYTYVNEKAGELLGRIPSDLIGKNIWVEFPHTVKLSFDDVYKRAVKTQETHYFEEYHELFDKWFEVRVYPATEGLSIYFSDITDRKKADEKNQILLSLIETSDDFIGLATLDGKPFYVNTPGRALVGLEAQEALPNSISAFFPETSPAFLIAENEPGIIRNTSWNGETEFQHFKTGAKIPMEMSRFLIRDKITNQPIALGNVAKNITKRKQIEKKIINSEKLFRSLTSNAPVAIFQSNIKGFCNYVNEEWLKYTGMSFNESMGFGWKNAIHPEDRARVSLEWQEASLFEKEFISDFRVQDKTGKVTWLSVKTVGLYDTQNKLYGCLGILLDITERKRAEEEIIKNERYLESIINNIGDPVFVKDDQNRLILVNEAFCSMLNLSKEAIIGKTLAENVSPDEKEIYFHNDNQVLSTGIANINEETLTVQGEAKRIISTKKTRFVDDAGNKFLIGTIRDVTKRKTIETELKKHKYNLEELVKIRTEEINLKNAELQRINKLFVGRELKMKELKNIIKELKQKHDN</sequence>
<dbReference type="RefSeq" id="WP_379859765.1">
    <property type="nucleotide sequence ID" value="NZ_JBHMFC010000008.1"/>
</dbReference>
<dbReference type="Pfam" id="PF13426">
    <property type="entry name" value="PAS_9"/>
    <property type="match status" value="1"/>
</dbReference>
<dbReference type="NCBIfam" id="TIGR00229">
    <property type="entry name" value="sensory_box"/>
    <property type="match status" value="4"/>
</dbReference>
<dbReference type="PROSITE" id="PS50112">
    <property type="entry name" value="PAS"/>
    <property type="match status" value="3"/>
</dbReference>
<dbReference type="InterPro" id="IPR013656">
    <property type="entry name" value="PAS_4"/>
</dbReference>
<dbReference type="EC" id="2.7.13.3" evidence="2"/>
<dbReference type="InterPro" id="IPR035965">
    <property type="entry name" value="PAS-like_dom_sf"/>
</dbReference>
<feature type="coiled-coil region" evidence="6">
    <location>
        <begin position="244"/>
        <end position="271"/>
    </location>
</feature>
<feature type="domain" description="PAS" evidence="8">
    <location>
        <begin position="506"/>
        <end position="565"/>
    </location>
</feature>
<dbReference type="PROSITE" id="PS50113">
    <property type="entry name" value="PAC"/>
    <property type="match status" value="1"/>
</dbReference>
<feature type="transmembrane region" description="Helical" evidence="7">
    <location>
        <begin position="6"/>
        <end position="22"/>
    </location>
</feature>
<dbReference type="Pfam" id="PF08448">
    <property type="entry name" value="PAS_4"/>
    <property type="match status" value="2"/>
</dbReference>
<dbReference type="SMART" id="SM00091">
    <property type="entry name" value="PAS"/>
    <property type="match status" value="4"/>
</dbReference>
<dbReference type="PANTHER" id="PTHR43304:SF1">
    <property type="entry name" value="PAC DOMAIN-CONTAINING PROTEIN"/>
    <property type="match status" value="1"/>
</dbReference>
<evidence type="ECO:0000256" key="6">
    <source>
        <dbReference type="SAM" id="Coils"/>
    </source>
</evidence>
<dbReference type="Proteomes" id="UP001589585">
    <property type="component" value="Unassembled WGS sequence"/>
</dbReference>
<dbReference type="SUPFAM" id="SSF55785">
    <property type="entry name" value="PYP-like sensor domain (PAS domain)"/>
    <property type="match status" value="4"/>
</dbReference>
<feature type="transmembrane region" description="Helical" evidence="7">
    <location>
        <begin position="164"/>
        <end position="187"/>
    </location>
</feature>
<evidence type="ECO:0000256" key="5">
    <source>
        <dbReference type="ARBA" id="ARBA00022777"/>
    </source>
</evidence>
<dbReference type="InterPro" id="IPR013655">
    <property type="entry name" value="PAS_fold_3"/>
</dbReference>
<evidence type="ECO:0000259" key="8">
    <source>
        <dbReference type="PROSITE" id="PS50112"/>
    </source>
</evidence>
<dbReference type="InterPro" id="IPR000700">
    <property type="entry name" value="PAS-assoc_C"/>
</dbReference>
<dbReference type="Pfam" id="PF20973">
    <property type="entry name" value="VUPS"/>
    <property type="match status" value="1"/>
</dbReference>
<feature type="transmembrane region" description="Helical" evidence="7">
    <location>
        <begin position="59"/>
        <end position="78"/>
    </location>
</feature>
<feature type="transmembrane region" description="Helical" evidence="7">
    <location>
        <begin position="199"/>
        <end position="221"/>
    </location>
</feature>
<keyword evidence="7" id="KW-0472">Membrane</keyword>
<evidence type="ECO:0000256" key="4">
    <source>
        <dbReference type="ARBA" id="ARBA00022679"/>
    </source>
</evidence>
<evidence type="ECO:0000256" key="1">
    <source>
        <dbReference type="ARBA" id="ARBA00000085"/>
    </source>
</evidence>
<keyword evidence="7" id="KW-0812">Transmembrane</keyword>
<comment type="caution">
    <text evidence="10">The sequence shown here is derived from an EMBL/GenBank/DDBJ whole genome shotgun (WGS) entry which is preliminary data.</text>
</comment>
<evidence type="ECO:0000313" key="11">
    <source>
        <dbReference type="Proteomes" id="UP001589585"/>
    </source>
</evidence>
<dbReference type="InterPro" id="IPR000014">
    <property type="entry name" value="PAS"/>
</dbReference>
<dbReference type="InterPro" id="IPR052162">
    <property type="entry name" value="Sensor_kinase/Photoreceptor"/>
</dbReference>
<organism evidence="10 11">
    <name type="scientific">Mariniflexile ostreae</name>
    <dbReference type="NCBI Taxonomy" id="1520892"/>
    <lineage>
        <taxon>Bacteria</taxon>
        <taxon>Pseudomonadati</taxon>
        <taxon>Bacteroidota</taxon>
        <taxon>Flavobacteriia</taxon>
        <taxon>Flavobacteriales</taxon>
        <taxon>Flavobacteriaceae</taxon>
        <taxon>Mariniflexile</taxon>
    </lineage>
</organism>
<protein>
    <recommendedName>
        <fullName evidence="2">histidine kinase</fullName>
        <ecNumber evidence="2">2.7.13.3</ecNumber>
    </recommendedName>
</protein>
<keyword evidence="7" id="KW-1133">Transmembrane helix</keyword>
<proteinExistence type="predicted"/>
<keyword evidence="4" id="KW-0808">Transferase</keyword>
<evidence type="ECO:0000259" key="9">
    <source>
        <dbReference type="PROSITE" id="PS50113"/>
    </source>
</evidence>
<dbReference type="InterPro" id="IPR001610">
    <property type="entry name" value="PAC"/>
</dbReference>
<comment type="catalytic activity">
    <reaction evidence="1">
        <text>ATP + protein L-histidine = ADP + protein N-phospho-L-histidine.</text>
        <dbReference type="EC" id="2.7.13.3"/>
    </reaction>
</comment>
<dbReference type="PANTHER" id="PTHR43304">
    <property type="entry name" value="PHYTOCHROME-LIKE PROTEIN CPH1"/>
    <property type="match status" value="1"/>
</dbReference>
<keyword evidence="3" id="KW-0597">Phosphoprotein</keyword>
<name>A0ABV5F801_9FLAO</name>
<feature type="transmembrane region" description="Helical" evidence="7">
    <location>
        <begin position="133"/>
        <end position="157"/>
    </location>
</feature>
<accession>A0ABV5F801</accession>
<evidence type="ECO:0000256" key="2">
    <source>
        <dbReference type="ARBA" id="ARBA00012438"/>
    </source>
</evidence>
<dbReference type="InterPro" id="IPR048533">
    <property type="entry name" value="VUPS"/>
</dbReference>
<dbReference type="EMBL" id="JBHMFC010000008">
    <property type="protein sequence ID" value="MFB9055575.1"/>
    <property type="molecule type" value="Genomic_DNA"/>
</dbReference>
<reference evidence="10 11" key="1">
    <citation type="submission" date="2024-09" db="EMBL/GenBank/DDBJ databases">
        <authorList>
            <person name="Sun Q."/>
            <person name="Mori K."/>
        </authorList>
    </citation>
    <scope>NUCLEOTIDE SEQUENCE [LARGE SCALE GENOMIC DNA]</scope>
    <source>
        <strain evidence="10 11">CECT 8622</strain>
    </source>
</reference>
<keyword evidence="6" id="KW-0175">Coiled coil</keyword>
<dbReference type="Pfam" id="PF08447">
    <property type="entry name" value="PAS_3"/>
    <property type="match status" value="1"/>
</dbReference>
<feature type="transmembrane region" description="Helical" evidence="7">
    <location>
        <begin position="90"/>
        <end position="113"/>
    </location>
</feature>